<evidence type="ECO:0000256" key="10">
    <source>
        <dbReference type="ARBA" id="ARBA00040002"/>
    </source>
</evidence>
<reference evidence="15" key="1">
    <citation type="journal article" date="2015" name="PLoS Genet.">
        <title>Genome Sequence and Transcriptome Analyses of Chrysochromulina tobin: Metabolic Tools for Enhanced Algal Fitness in the Prominent Order Prymnesiales (Haptophyceae).</title>
        <authorList>
            <person name="Hovde B.T."/>
            <person name="Deodato C.R."/>
            <person name="Hunsperger H.M."/>
            <person name="Ryken S.A."/>
            <person name="Yost W."/>
            <person name="Jha R.K."/>
            <person name="Patterson J."/>
            <person name="Monnat R.J. Jr."/>
            <person name="Barlow S.B."/>
            <person name="Starkenburg S.R."/>
            <person name="Cattolico R.A."/>
        </authorList>
    </citation>
    <scope>NUCLEOTIDE SEQUENCE</scope>
    <source>
        <strain evidence="15">CCMP291</strain>
    </source>
</reference>
<evidence type="ECO:0000256" key="4">
    <source>
        <dbReference type="ARBA" id="ARBA00022737"/>
    </source>
</evidence>
<accession>A0A0M0JA37</accession>
<feature type="compositionally biased region" description="Low complexity" evidence="13">
    <location>
        <begin position="10"/>
        <end position="20"/>
    </location>
</feature>
<keyword evidence="2" id="KW-0963">Cytoplasm</keyword>
<dbReference type="AlphaFoldDB" id="A0A0M0JA37"/>
<dbReference type="EMBL" id="JWZX01003192">
    <property type="protein sequence ID" value="KOO23436.1"/>
    <property type="molecule type" value="Genomic_DNA"/>
</dbReference>
<organism evidence="14 15">
    <name type="scientific">Chrysochromulina tobinii</name>
    <dbReference type="NCBI Taxonomy" id="1460289"/>
    <lineage>
        <taxon>Eukaryota</taxon>
        <taxon>Haptista</taxon>
        <taxon>Haptophyta</taxon>
        <taxon>Prymnesiophyceae</taxon>
        <taxon>Prymnesiales</taxon>
        <taxon>Chrysochromulinaceae</taxon>
        <taxon>Chrysochromulina</taxon>
    </lineage>
</organism>
<dbReference type="PROSITE" id="PS50294">
    <property type="entry name" value="WD_REPEATS_REGION"/>
    <property type="match status" value="1"/>
</dbReference>
<feature type="repeat" description="WD" evidence="12">
    <location>
        <begin position="613"/>
        <end position="655"/>
    </location>
</feature>
<dbReference type="FunFam" id="2.130.10.10:FF:001248">
    <property type="entry name" value="WD repeat domain 78"/>
    <property type="match status" value="1"/>
</dbReference>
<evidence type="ECO:0000313" key="15">
    <source>
        <dbReference type="Proteomes" id="UP000037460"/>
    </source>
</evidence>
<evidence type="ECO:0000256" key="2">
    <source>
        <dbReference type="ARBA" id="ARBA00022490"/>
    </source>
</evidence>
<keyword evidence="3 12" id="KW-0853">WD repeat</keyword>
<comment type="subcellular location">
    <subcellularLocation>
        <location evidence="1">Cytoplasm</location>
        <location evidence="1">Cytoskeleton</location>
        <location evidence="1">Flagellum axoneme</location>
    </subcellularLocation>
    <subcellularLocation>
        <location evidence="9">Dynein axonemal particle</location>
    </subcellularLocation>
</comment>
<evidence type="ECO:0000256" key="12">
    <source>
        <dbReference type="PROSITE-ProRule" id="PRU00221"/>
    </source>
</evidence>
<keyword evidence="6" id="KW-0969">Cilium</keyword>
<keyword evidence="4" id="KW-0677">Repeat</keyword>
<dbReference type="GO" id="GO:0120293">
    <property type="term" value="C:dynein axonemal particle"/>
    <property type="evidence" value="ECO:0007669"/>
    <property type="project" value="UniProtKB-SubCell"/>
</dbReference>
<comment type="caution">
    <text evidence="14">The sequence shown here is derived from an EMBL/GenBank/DDBJ whole genome shotgun (WGS) entry which is preliminary data.</text>
</comment>
<dbReference type="InterPro" id="IPR015943">
    <property type="entry name" value="WD40/YVTN_repeat-like_dom_sf"/>
</dbReference>
<gene>
    <name evidence="14" type="ORF">Ctob_010325</name>
</gene>
<evidence type="ECO:0000256" key="1">
    <source>
        <dbReference type="ARBA" id="ARBA00004611"/>
    </source>
</evidence>
<dbReference type="SMART" id="SM00320">
    <property type="entry name" value="WD40"/>
    <property type="match status" value="5"/>
</dbReference>
<dbReference type="SUPFAM" id="SSF50978">
    <property type="entry name" value="WD40 repeat-like"/>
    <property type="match status" value="1"/>
</dbReference>
<dbReference type="Proteomes" id="UP000037460">
    <property type="component" value="Unassembled WGS sequence"/>
</dbReference>
<feature type="region of interest" description="Disordered" evidence="13">
    <location>
        <begin position="249"/>
        <end position="271"/>
    </location>
</feature>
<keyword evidence="15" id="KW-1185">Reference proteome</keyword>
<evidence type="ECO:0000256" key="5">
    <source>
        <dbReference type="ARBA" id="ARBA00022846"/>
    </source>
</evidence>
<feature type="compositionally biased region" description="Gly residues" evidence="13">
    <location>
        <begin position="299"/>
        <end position="313"/>
    </location>
</feature>
<feature type="region of interest" description="Disordered" evidence="13">
    <location>
        <begin position="296"/>
        <end position="320"/>
    </location>
</feature>
<keyword evidence="8" id="KW-0966">Cell projection</keyword>
<dbReference type="OrthoDB" id="366230at2759"/>
<keyword evidence="7" id="KW-0206">Cytoskeleton</keyword>
<evidence type="ECO:0000256" key="7">
    <source>
        <dbReference type="ARBA" id="ARBA00023212"/>
    </source>
</evidence>
<evidence type="ECO:0000313" key="14">
    <source>
        <dbReference type="EMBL" id="KOO23436.1"/>
    </source>
</evidence>
<evidence type="ECO:0000256" key="3">
    <source>
        <dbReference type="ARBA" id="ARBA00022574"/>
    </source>
</evidence>
<dbReference type="InterPro" id="IPR050687">
    <property type="entry name" value="Dynein_IC"/>
</dbReference>
<dbReference type="GO" id="GO:0005858">
    <property type="term" value="C:axonemal dynein complex"/>
    <property type="evidence" value="ECO:0007669"/>
    <property type="project" value="TreeGrafter"/>
</dbReference>
<dbReference type="GO" id="GO:0045503">
    <property type="term" value="F:dynein light chain binding"/>
    <property type="evidence" value="ECO:0007669"/>
    <property type="project" value="TreeGrafter"/>
</dbReference>
<dbReference type="GO" id="GO:0003341">
    <property type="term" value="P:cilium movement"/>
    <property type="evidence" value="ECO:0007669"/>
    <property type="project" value="TreeGrafter"/>
</dbReference>
<evidence type="ECO:0000256" key="9">
    <source>
        <dbReference type="ARBA" id="ARBA00024190"/>
    </source>
</evidence>
<keyword evidence="5" id="KW-0282">Flagellum</keyword>
<dbReference type="Gene3D" id="2.130.10.10">
    <property type="entry name" value="YVTN repeat-like/Quinoprotein amine dehydrogenase"/>
    <property type="match status" value="2"/>
</dbReference>
<evidence type="ECO:0000256" key="11">
    <source>
        <dbReference type="ARBA" id="ARBA00041557"/>
    </source>
</evidence>
<dbReference type="InterPro" id="IPR001680">
    <property type="entry name" value="WD40_rpt"/>
</dbReference>
<dbReference type="PANTHER" id="PTHR12442">
    <property type="entry name" value="DYNEIN INTERMEDIATE CHAIN"/>
    <property type="match status" value="1"/>
</dbReference>
<feature type="region of interest" description="Disordered" evidence="13">
    <location>
        <begin position="1"/>
        <end position="131"/>
    </location>
</feature>
<dbReference type="PANTHER" id="PTHR12442:SF12">
    <property type="entry name" value="DYNEIN AXONEMAL INTERMEDIATE CHAIN 4"/>
    <property type="match status" value="1"/>
</dbReference>
<dbReference type="Pfam" id="PF00400">
    <property type="entry name" value="WD40"/>
    <property type="match status" value="3"/>
</dbReference>
<feature type="compositionally biased region" description="Low complexity" evidence="13">
    <location>
        <begin position="105"/>
        <end position="131"/>
    </location>
</feature>
<evidence type="ECO:0000256" key="13">
    <source>
        <dbReference type="SAM" id="MobiDB-lite"/>
    </source>
</evidence>
<protein>
    <recommendedName>
        <fullName evidence="10">Dynein axonemal intermediate chain 4</fullName>
    </recommendedName>
    <alternativeName>
        <fullName evidence="11">WD repeat-containing protein 78</fullName>
    </alternativeName>
</protein>
<sequence>MPQSKVQSTSQSGKVSASKGSSKKSTKGKSGTIPEDGEKRVVVRDEFGNDVTPRSLIQSVEKTSIKPPAGNESTDSSSAIDAGAVGMSAMGSEGEGAPNSESGDEASASDAGEVAPAKPAAPPAAASPATVAAPTPKPVVINLDEMISFELTETETFFLDPYIPALCVSTDAPEAATVKAANEKYDTLLINRTAMADLYVDTPAQTFNLDKKSKEVQTASIHTSEMGSQADSFDLYDVLVAGQASTGGAEDEAVEVSAQSSGGKGAKRASGAKGVADASAAGSSFVASGAESGIHEGGAEMGAVGEGGEGGEGGEAKGPKEVNLAKFTGLPEVLRVVERMVAQNIYQAKHLQYRAIAPPSGRKATSHATDELVAAGALAPRASFSQLWTFASEELSVGRNVSCLEWNPENKDLLAAAYGEFDFAKYKSSGLILFWSLKNPDSPDKAIHVPCGVTAIAFSHKHPNLLAAGLYDGTVCLFDVRKEPAKRILESGHGPGGKHTDPVWQLTWVSHPDPARGEMLVSISSDGRVTRWDMLKGFECSDLLKLKRVANVTKKPSQGQTSGSGSEGIISRRASGMCIAFSLKDPNIYMAGTEDGPIHKCSCSYNEQHLESFFGHSGPVYKLRWSPFSPNIFLSCSADWSIKLWHQESPSAIYTFFSTTDYVADICWSPHNSTVFASVTGDGRIDVWDISVSTLDPLSSIKTDKKLSSVAFSLASPVLVVGHEGGGVDLYALEGTLAEPTNRTIAEQVAALEKLAVPAAHDEAAEVH</sequence>
<proteinExistence type="predicted"/>
<feature type="repeat" description="WD" evidence="12">
    <location>
        <begin position="656"/>
        <end position="691"/>
    </location>
</feature>
<feature type="compositionally biased region" description="Basic and acidic residues" evidence="13">
    <location>
        <begin position="36"/>
        <end position="47"/>
    </location>
</feature>
<evidence type="ECO:0000256" key="6">
    <source>
        <dbReference type="ARBA" id="ARBA00023069"/>
    </source>
</evidence>
<dbReference type="GO" id="GO:0045504">
    <property type="term" value="F:dynein heavy chain binding"/>
    <property type="evidence" value="ECO:0007669"/>
    <property type="project" value="TreeGrafter"/>
</dbReference>
<evidence type="ECO:0000256" key="8">
    <source>
        <dbReference type="ARBA" id="ARBA00023273"/>
    </source>
</evidence>
<name>A0A0M0JA37_9EUKA</name>
<dbReference type="PROSITE" id="PS50082">
    <property type="entry name" value="WD_REPEATS_2"/>
    <property type="match status" value="2"/>
</dbReference>
<dbReference type="InterPro" id="IPR036322">
    <property type="entry name" value="WD40_repeat_dom_sf"/>
</dbReference>